<gene>
    <name evidence="2" type="ORF">BGTH12_LOCUS6213</name>
</gene>
<dbReference type="EMBL" id="CAJHIT010000009">
    <property type="protein sequence ID" value="CAD6504855.1"/>
    <property type="molecule type" value="Genomic_DNA"/>
</dbReference>
<protein>
    <submittedName>
        <fullName evidence="2">BgTH12-00357</fullName>
    </submittedName>
</protein>
<evidence type="ECO:0000256" key="1">
    <source>
        <dbReference type="SAM" id="MobiDB-lite"/>
    </source>
</evidence>
<accession>A0A9W4DBL7</accession>
<feature type="compositionally biased region" description="Polar residues" evidence="1">
    <location>
        <begin position="56"/>
        <end position="68"/>
    </location>
</feature>
<feature type="compositionally biased region" description="Polar residues" evidence="1">
    <location>
        <begin position="21"/>
        <end position="39"/>
    </location>
</feature>
<evidence type="ECO:0000313" key="3">
    <source>
        <dbReference type="Proteomes" id="UP000683417"/>
    </source>
</evidence>
<dbReference type="Proteomes" id="UP000683417">
    <property type="component" value="Unassembled WGS sequence"/>
</dbReference>
<feature type="compositionally biased region" description="Polar residues" evidence="1">
    <location>
        <begin position="82"/>
        <end position="100"/>
    </location>
</feature>
<dbReference type="AlphaFoldDB" id="A0A9W4DBL7"/>
<feature type="region of interest" description="Disordered" evidence="1">
    <location>
        <begin position="165"/>
        <end position="197"/>
    </location>
</feature>
<name>A0A9W4DBL7_BLUGR</name>
<feature type="region of interest" description="Disordered" evidence="1">
    <location>
        <begin position="1"/>
        <end position="101"/>
    </location>
</feature>
<organism evidence="2 3">
    <name type="scientific">Blumeria graminis f. sp. triticale</name>
    <dbReference type="NCBI Taxonomy" id="1689686"/>
    <lineage>
        <taxon>Eukaryota</taxon>
        <taxon>Fungi</taxon>
        <taxon>Dikarya</taxon>
        <taxon>Ascomycota</taxon>
        <taxon>Pezizomycotina</taxon>
        <taxon>Leotiomycetes</taxon>
        <taxon>Erysiphales</taxon>
        <taxon>Erysiphaceae</taxon>
        <taxon>Blumeria</taxon>
    </lineage>
</organism>
<evidence type="ECO:0000313" key="2">
    <source>
        <dbReference type="EMBL" id="CAD6504855.1"/>
    </source>
</evidence>
<proteinExistence type="predicted"/>
<comment type="caution">
    <text evidence="2">The sequence shown here is derived from an EMBL/GenBank/DDBJ whole genome shotgun (WGS) entry which is preliminary data.</text>
</comment>
<sequence length="358" mass="37889">MSEFDTAESRSSSKCNDRVTLESTQARNPSPSLALNTHLTHPELPTKLNSVGDEIQPSTDNGPTSTSPAGVGTKGPCAEATLSHTQSPKIQSAPTGSLNNALHPELSAKETRENVPIERPLFAPFFTLISTGETTVHPRQVHYLFSDDEASEVLTSVLLRSLNQEVPMPASSPTDLESSSHEIEPESEMSSGSSNTASLDVYGLKTGKELDSLESGVGQVVIVDVNASGTGVVGVSSLSSKWQVLDAHIERAPTWNGTDEAKAGSPDDILSNMMLKIEGITNSEDAGGDTISHGMLAGVGFGGYGGKIPKVETSSNCEEEMHALLGEFDEKMLMMRRVIRAHSALGSRDGPNRGAPHN</sequence>
<reference evidence="2" key="1">
    <citation type="submission" date="2020-10" db="EMBL/GenBank/DDBJ databases">
        <authorList>
            <person name="Muller C M."/>
        </authorList>
    </citation>
    <scope>NUCLEOTIDE SEQUENCE</scope>
    <source>
        <strain evidence="2">THUN-12</strain>
    </source>
</reference>